<feature type="compositionally biased region" description="Polar residues" evidence="1">
    <location>
        <begin position="13"/>
        <end position="25"/>
    </location>
</feature>
<proteinExistence type="predicted"/>
<reference evidence="2" key="1">
    <citation type="submission" date="2022-11" db="EMBL/GenBank/DDBJ databases">
        <authorList>
            <person name="Hyden B.L."/>
            <person name="Feng K."/>
            <person name="Yates T."/>
            <person name="Jawdy S."/>
            <person name="Smart L.B."/>
            <person name="Muchero W."/>
        </authorList>
    </citation>
    <scope>NUCLEOTIDE SEQUENCE</scope>
    <source>
        <tissue evidence="2">Shoot tip</tissue>
    </source>
</reference>
<dbReference type="EMBL" id="JAPFFM010000007">
    <property type="protein sequence ID" value="KAJ6757725.1"/>
    <property type="molecule type" value="Genomic_DNA"/>
</dbReference>
<dbReference type="AlphaFoldDB" id="A0A9Q1A480"/>
<organism evidence="2 3">
    <name type="scientific">Salix koriyanagi</name>
    <dbReference type="NCBI Taxonomy" id="2511006"/>
    <lineage>
        <taxon>Eukaryota</taxon>
        <taxon>Viridiplantae</taxon>
        <taxon>Streptophyta</taxon>
        <taxon>Embryophyta</taxon>
        <taxon>Tracheophyta</taxon>
        <taxon>Spermatophyta</taxon>
        <taxon>Magnoliopsida</taxon>
        <taxon>eudicotyledons</taxon>
        <taxon>Gunneridae</taxon>
        <taxon>Pentapetalae</taxon>
        <taxon>rosids</taxon>
        <taxon>fabids</taxon>
        <taxon>Malpighiales</taxon>
        <taxon>Salicaceae</taxon>
        <taxon>Saliceae</taxon>
        <taxon>Salix</taxon>
    </lineage>
</organism>
<gene>
    <name evidence="2" type="ORF">OIU74_026902</name>
</gene>
<evidence type="ECO:0000313" key="2">
    <source>
        <dbReference type="EMBL" id="KAJ6757725.1"/>
    </source>
</evidence>
<feature type="region of interest" description="Disordered" evidence="1">
    <location>
        <begin position="1"/>
        <end position="26"/>
    </location>
</feature>
<name>A0A9Q1A480_9ROSI</name>
<protein>
    <submittedName>
        <fullName evidence="2">PROTEIN PHOSPHATASE RELATED</fullName>
    </submittedName>
</protein>
<reference evidence="2" key="2">
    <citation type="journal article" date="2023" name="Int. J. Mol. Sci.">
        <title>De Novo Assembly and Annotation of 11 Diverse Shrub Willow (Salix) Genomes Reveals Novel Gene Organization in Sex-Linked Regions.</title>
        <authorList>
            <person name="Hyden B."/>
            <person name="Feng K."/>
            <person name="Yates T.B."/>
            <person name="Jawdy S."/>
            <person name="Cereghino C."/>
            <person name="Smart L.B."/>
            <person name="Muchero W."/>
        </authorList>
    </citation>
    <scope>NUCLEOTIDE SEQUENCE</scope>
    <source>
        <tissue evidence="2">Shoot tip</tissue>
    </source>
</reference>
<sequence length="139" mass="14994">MMVPLRGSPIYPTVSSPTTPGQQSYPGGLATTWESYQSLDGMHTVYFLCSAENSGNFILWVKMPFNLLHACKYTILISKGQLGSVSSPESQQQTGNSQIYGNLRQSESVNAGSQGAFSPYRSGSAPLGIICLAKRECFS</sequence>
<dbReference type="Proteomes" id="UP001151752">
    <property type="component" value="Chromosome 13"/>
</dbReference>
<comment type="caution">
    <text evidence="2">The sequence shown here is derived from an EMBL/GenBank/DDBJ whole genome shotgun (WGS) entry which is preliminary data.</text>
</comment>
<accession>A0A9Q1A480</accession>
<evidence type="ECO:0000313" key="3">
    <source>
        <dbReference type="Proteomes" id="UP001151752"/>
    </source>
</evidence>
<keyword evidence="3" id="KW-1185">Reference proteome</keyword>
<evidence type="ECO:0000256" key="1">
    <source>
        <dbReference type="SAM" id="MobiDB-lite"/>
    </source>
</evidence>